<evidence type="ECO:0000256" key="7">
    <source>
        <dbReference type="ARBA" id="ARBA00022989"/>
    </source>
</evidence>
<dbReference type="SUPFAM" id="SSF161098">
    <property type="entry name" value="MetI-like"/>
    <property type="match status" value="1"/>
</dbReference>
<feature type="transmembrane region" description="Helical" evidence="10">
    <location>
        <begin position="12"/>
        <end position="35"/>
    </location>
</feature>
<dbReference type="CDD" id="cd06261">
    <property type="entry name" value="TM_PBP2"/>
    <property type="match status" value="1"/>
</dbReference>
<evidence type="ECO:0000256" key="5">
    <source>
        <dbReference type="ARBA" id="ARBA00022519"/>
    </source>
</evidence>
<keyword evidence="5" id="KW-0997">Cell inner membrane</keyword>
<keyword evidence="13" id="KW-1185">Reference proteome</keyword>
<dbReference type="STRING" id="1121390.SAMN02746041_01649"/>
<sequence length="293" mass="32582">MESRFPNRLLPYLLVLPSLVVVLVFLIVPSIQSFYLSLFRVSPFGNVLIFKGLRNFVTLLGDPAYLNSLIRSFFFTGFIVVVGLSVSLGLAVLANLPLAGVDIYRTALIWPFALSPAVAGTIWALLVDPSTGPITYLVERATGMRINWMTNGDLALLIVTAAATWKMLGYNVIFFLAGLQNVPKELLEAAHMDGAGTFQRFWKVTFPLLSPTTFFLFIMNSLYGFFEVFGLIDVMTQGGPGKATDILVYKLYEDGFVNFRTGYASAQSIVLFVFVAILTILQFRFAGRKVFYR</sequence>
<evidence type="ECO:0000256" key="2">
    <source>
        <dbReference type="ARBA" id="ARBA00011557"/>
    </source>
</evidence>
<evidence type="ECO:0000256" key="8">
    <source>
        <dbReference type="ARBA" id="ARBA00023136"/>
    </source>
</evidence>
<evidence type="ECO:0000256" key="6">
    <source>
        <dbReference type="ARBA" id="ARBA00022692"/>
    </source>
</evidence>
<evidence type="ECO:0000256" key="10">
    <source>
        <dbReference type="RuleBase" id="RU363032"/>
    </source>
</evidence>
<dbReference type="GO" id="GO:0005886">
    <property type="term" value="C:plasma membrane"/>
    <property type="evidence" value="ECO:0007669"/>
    <property type="project" value="UniProtKB-SubCell"/>
</dbReference>
<dbReference type="Proteomes" id="UP000192783">
    <property type="component" value="Unassembled WGS sequence"/>
</dbReference>
<accession>A0A1W1XGF6</accession>
<dbReference type="InterPro" id="IPR035906">
    <property type="entry name" value="MetI-like_sf"/>
</dbReference>
<dbReference type="RefSeq" id="WP_084057400.1">
    <property type="nucleotide sequence ID" value="NZ_FWXF01000007.1"/>
</dbReference>
<evidence type="ECO:0000256" key="9">
    <source>
        <dbReference type="ARBA" id="ARBA00040780"/>
    </source>
</evidence>
<dbReference type="InterPro" id="IPR050809">
    <property type="entry name" value="UgpAE/MalFG_permease"/>
</dbReference>
<keyword evidence="6 10" id="KW-0812">Transmembrane</keyword>
<keyword evidence="8 10" id="KW-0472">Membrane</keyword>
<dbReference type="GO" id="GO:0055085">
    <property type="term" value="P:transmembrane transport"/>
    <property type="evidence" value="ECO:0007669"/>
    <property type="project" value="InterPro"/>
</dbReference>
<dbReference type="PANTHER" id="PTHR43227">
    <property type="entry name" value="BLL4140 PROTEIN"/>
    <property type="match status" value="1"/>
</dbReference>
<protein>
    <recommendedName>
        <fullName evidence="9">sn-glycerol-3-phosphate transport system permease protein UgpA</fullName>
    </recommendedName>
</protein>
<feature type="domain" description="ABC transmembrane type-1" evidence="11">
    <location>
        <begin position="69"/>
        <end position="282"/>
    </location>
</feature>
<keyword evidence="3 10" id="KW-0813">Transport</keyword>
<feature type="transmembrane region" description="Helical" evidence="10">
    <location>
        <begin position="154"/>
        <end position="179"/>
    </location>
</feature>
<dbReference type="PROSITE" id="PS50928">
    <property type="entry name" value="ABC_TM1"/>
    <property type="match status" value="1"/>
</dbReference>
<dbReference type="EMBL" id="FWXF01000007">
    <property type="protein sequence ID" value="SMC23086.1"/>
    <property type="molecule type" value="Genomic_DNA"/>
</dbReference>
<name>A0A1W1XGF6_9BACT</name>
<dbReference type="AlphaFoldDB" id="A0A1W1XGF6"/>
<comment type="subcellular location">
    <subcellularLocation>
        <location evidence="1">Cell inner membrane</location>
        <topology evidence="1">Multi-pass membrane protein</topology>
    </subcellularLocation>
    <subcellularLocation>
        <location evidence="10">Cell membrane</location>
        <topology evidence="10">Multi-pass membrane protein</topology>
    </subcellularLocation>
</comment>
<dbReference type="Pfam" id="PF00528">
    <property type="entry name" value="BPD_transp_1"/>
    <property type="match status" value="1"/>
</dbReference>
<reference evidence="12 13" key="1">
    <citation type="submission" date="2017-04" db="EMBL/GenBank/DDBJ databases">
        <authorList>
            <person name="Afonso C.L."/>
            <person name="Miller P.J."/>
            <person name="Scott M.A."/>
            <person name="Spackman E."/>
            <person name="Goraichik I."/>
            <person name="Dimitrov K.M."/>
            <person name="Suarez D.L."/>
            <person name="Swayne D.E."/>
        </authorList>
    </citation>
    <scope>NUCLEOTIDE SEQUENCE [LARGE SCALE GENOMIC DNA]</scope>
    <source>
        <strain evidence="12 13">DSM 13146</strain>
    </source>
</reference>
<evidence type="ECO:0000256" key="4">
    <source>
        <dbReference type="ARBA" id="ARBA00022475"/>
    </source>
</evidence>
<comment type="similarity">
    <text evidence="10">Belongs to the binding-protein-dependent transport system permease family.</text>
</comment>
<feature type="transmembrane region" description="Helical" evidence="10">
    <location>
        <begin position="263"/>
        <end position="283"/>
    </location>
</feature>
<feature type="transmembrane region" description="Helical" evidence="10">
    <location>
        <begin position="73"/>
        <end position="96"/>
    </location>
</feature>
<dbReference type="PANTHER" id="PTHR43227:SF9">
    <property type="entry name" value="SN-GLYCEROL-3-PHOSPHATE TRANSPORT SYSTEM PERMEASE PROTEIN UGPA"/>
    <property type="match status" value="1"/>
</dbReference>
<dbReference type="InterPro" id="IPR000515">
    <property type="entry name" value="MetI-like"/>
</dbReference>
<comment type="subunit">
    <text evidence="2">The complex is composed of two ATP-binding proteins (UgpC), two transmembrane proteins (UgpA and UgpE) and a solute-binding protein (UgpB).</text>
</comment>
<keyword evidence="4" id="KW-1003">Cell membrane</keyword>
<feature type="transmembrane region" description="Helical" evidence="10">
    <location>
        <begin position="108"/>
        <end position="126"/>
    </location>
</feature>
<proteinExistence type="inferred from homology"/>
<evidence type="ECO:0000313" key="13">
    <source>
        <dbReference type="Proteomes" id="UP000192783"/>
    </source>
</evidence>
<dbReference type="OrthoDB" id="9785347at2"/>
<evidence type="ECO:0000256" key="1">
    <source>
        <dbReference type="ARBA" id="ARBA00004429"/>
    </source>
</evidence>
<gene>
    <name evidence="12" type="ORF">SAMN02746041_01649</name>
</gene>
<evidence type="ECO:0000313" key="12">
    <source>
        <dbReference type="EMBL" id="SMC23086.1"/>
    </source>
</evidence>
<keyword evidence="7 10" id="KW-1133">Transmembrane helix</keyword>
<organism evidence="12 13">
    <name type="scientific">Desulfacinum hydrothermale DSM 13146</name>
    <dbReference type="NCBI Taxonomy" id="1121390"/>
    <lineage>
        <taxon>Bacteria</taxon>
        <taxon>Pseudomonadati</taxon>
        <taxon>Thermodesulfobacteriota</taxon>
        <taxon>Syntrophobacteria</taxon>
        <taxon>Syntrophobacterales</taxon>
        <taxon>Syntrophobacteraceae</taxon>
        <taxon>Desulfacinum</taxon>
    </lineage>
</organism>
<evidence type="ECO:0000256" key="3">
    <source>
        <dbReference type="ARBA" id="ARBA00022448"/>
    </source>
</evidence>
<dbReference type="Gene3D" id="1.10.3720.10">
    <property type="entry name" value="MetI-like"/>
    <property type="match status" value="1"/>
</dbReference>
<evidence type="ECO:0000259" key="11">
    <source>
        <dbReference type="PROSITE" id="PS50928"/>
    </source>
</evidence>
<feature type="transmembrane region" description="Helical" evidence="10">
    <location>
        <begin position="200"/>
        <end position="226"/>
    </location>
</feature>